<evidence type="ECO:0000313" key="2">
    <source>
        <dbReference type="Proteomes" id="UP000478208"/>
    </source>
</evidence>
<comment type="caution">
    <text evidence="1">The sequence shown here is derived from an EMBL/GenBank/DDBJ whole genome shotgun (WGS) entry which is preliminary data.</text>
</comment>
<reference evidence="1 2" key="1">
    <citation type="submission" date="2019-12" db="EMBL/GenBank/DDBJ databases">
        <authorList>
            <person name="Li J."/>
        </authorList>
    </citation>
    <scope>NUCLEOTIDE SEQUENCE [LARGE SCALE GENOMIC DNA]</scope>
    <source>
        <strain evidence="1 2">HL2-2</strain>
    </source>
</reference>
<proteinExistence type="predicted"/>
<protein>
    <submittedName>
        <fullName evidence="1">Uncharacterized protein</fullName>
    </submittedName>
</protein>
<keyword evidence="2" id="KW-1185">Reference proteome</keyword>
<accession>A0A6L6UBL4</accession>
<dbReference type="AlphaFoldDB" id="A0A6L6UBL4"/>
<gene>
    <name evidence="1" type="ORF">GN138_07560</name>
</gene>
<dbReference type="EMBL" id="WOWS01000002">
    <property type="protein sequence ID" value="MUU78297.1"/>
    <property type="molecule type" value="Genomic_DNA"/>
</dbReference>
<organism evidence="1 2">
    <name type="scientific">Winogradskyella endarachnes</name>
    <dbReference type="NCBI Taxonomy" id="2681965"/>
    <lineage>
        <taxon>Bacteria</taxon>
        <taxon>Pseudomonadati</taxon>
        <taxon>Bacteroidota</taxon>
        <taxon>Flavobacteriia</taxon>
        <taxon>Flavobacteriales</taxon>
        <taxon>Flavobacteriaceae</taxon>
        <taxon>Winogradskyella</taxon>
    </lineage>
</organism>
<evidence type="ECO:0000313" key="1">
    <source>
        <dbReference type="EMBL" id="MUU78297.1"/>
    </source>
</evidence>
<dbReference type="RefSeq" id="WP_157363185.1">
    <property type="nucleotide sequence ID" value="NZ_WOWS01000002.1"/>
</dbReference>
<sequence length="140" mass="16024">MKLINPNKPHLVIILSIFIGLPLISWSQPKRLKPPKRSSRIESVDNFVSHSFELYHKVFVYDSLTKAGIEIPAEIEDELIERAEIDADSLWQEVPDLLEEISDASVMKQAKATINLNKTKKALKFCLTAIKNYFTEPEED</sequence>
<dbReference type="Proteomes" id="UP000478208">
    <property type="component" value="Unassembled WGS sequence"/>
</dbReference>
<name>A0A6L6UBL4_9FLAO</name>